<evidence type="ECO:0000256" key="1">
    <source>
        <dbReference type="ARBA" id="ARBA00022729"/>
    </source>
</evidence>
<dbReference type="Proteomes" id="UP000663555">
    <property type="component" value="Chromosome"/>
</dbReference>
<keyword evidence="6" id="KW-1185">Reference proteome</keyword>
<reference evidence="5 6" key="1">
    <citation type="submission" date="2021-03" db="EMBL/GenBank/DDBJ databases">
        <title>Genome sequencing of Marinobacter sp. LPB0319.</title>
        <authorList>
            <person name="Kim J."/>
        </authorList>
    </citation>
    <scope>NUCLEOTIDE SEQUENCE [LARGE SCALE GENOMIC DNA]</scope>
    <source>
        <strain evidence="5 6">LPB0319</strain>
    </source>
</reference>
<feature type="chain" id="PRO_5046916721" evidence="3">
    <location>
        <begin position="21"/>
        <end position="421"/>
    </location>
</feature>
<feature type="region of interest" description="Disordered" evidence="2">
    <location>
        <begin position="67"/>
        <end position="98"/>
    </location>
</feature>
<dbReference type="PROSITE" id="PS51257">
    <property type="entry name" value="PROKAR_LIPOPROTEIN"/>
    <property type="match status" value="1"/>
</dbReference>
<feature type="domain" description="Polysaccharide export protein N-terminal" evidence="4">
    <location>
        <begin position="93"/>
        <end position="164"/>
    </location>
</feature>
<dbReference type="InterPro" id="IPR049712">
    <property type="entry name" value="Poly_export"/>
</dbReference>
<dbReference type="PANTHER" id="PTHR33619:SF3">
    <property type="entry name" value="POLYSACCHARIDE EXPORT PROTEIN GFCE-RELATED"/>
    <property type="match status" value="1"/>
</dbReference>
<name>A0ABX7MNW0_9GAMM</name>
<dbReference type="InterPro" id="IPR003715">
    <property type="entry name" value="Poly_export_N"/>
</dbReference>
<evidence type="ECO:0000256" key="3">
    <source>
        <dbReference type="SAM" id="SignalP"/>
    </source>
</evidence>
<sequence length="421" mass="44307">MLLKPLSSSLVALAVAAGCASPDLSSSRDERSLEGGHWMHLTKGSEMGQATYVGPRDAFVGYDHASGNGSSVDVQSPDESRPKTTGLPGTPPLSPGDRVRIDLPPKAFFKGVFDSSDTALAGIYEVGFDGQLKLPYIKPVAVAGVPVSEAEVMINQALEAGGYFKPGMARLNLSIQEWAPIQVSVAGAVFTPGTVSLSPRDASLSGDQLKLRGGSASLNRLLSTALQSAGGVRPDADIQRVELIRHGVVHTYDLSGTVAGHQVQDVALIQGDQIRVTSLGVPDARIIRPSAITPPGIRVFISNLTVPAFHNASSAVELHSTSLPYGAQLHTAVVSGNCAGGAALTNSDRYAVLVTTDPVTRRPITVERRIEQVLSNPGSRSINPYLMPNDSVVCYDSEISNIRDIGRAISDVLAPIGVFFR</sequence>
<evidence type="ECO:0000259" key="4">
    <source>
        <dbReference type="Pfam" id="PF02563"/>
    </source>
</evidence>
<dbReference type="Pfam" id="PF02563">
    <property type="entry name" value="Poly_export"/>
    <property type="match status" value="1"/>
</dbReference>
<organism evidence="5 6">
    <name type="scientific">Marinobacter salinisoli</name>
    <dbReference type="NCBI Taxonomy" id="2769486"/>
    <lineage>
        <taxon>Bacteria</taxon>
        <taxon>Pseudomonadati</taxon>
        <taxon>Pseudomonadota</taxon>
        <taxon>Gammaproteobacteria</taxon>
        <taxon>Pseudomonadales</taxon>
        <taxon>Marinobacteraceae</taxon>
        <taxon>Marinobacter</taxon>
    </lineage>
</organism>
<dbReference type="PANTHER" id="PTHR33619">
    <property type="entry name" value="POLYSACCHARIDE EXPORT PROTEIN GFCE-RELATED"/>
    <property type="match status" value="1"/>
</dbReference>
<dbReference type="Gene3D" id="3.10.560.10">
    <property type="entry name" value="Outer membrane lipoprotein wza domain like"/>
    <property type="match status" value="1"/>
</dbReference>
<dbReference type="RefSeq" id="WP_206643197.1">
    <property type="nucleotide sequence ID" value="NZ_CP071247.1"/>
</dbReference>
<feature type="signal peptide" evidence="3">
    <location>
        <begin position="1"/>
        <end position="20"/>
    </location>
</feature>
<evidence type="ECO:0000313" key="6">
    <source>
        <dbReference type="Proteomes" id="UP000663555"/>
    </source>
</evidence>
<evidence type="ECO:0000313" key="5">
    <source>
        <dbReference type="EMBL" id="QSP93975.1"/>
    </source>
</evidence>
<evidence type="ECO:0000256" key="2">
    <source>
        <dbReference type="SAM" id="MobiDB-lite"/>
    </source>
</evidence>
<proteinExistence type="predicted"/>
<accession>A0ABX7MNW0</accession>
<keyword evidence="1 3" id="KW-0732">Signal</keyword>
<protein>
    <submittedName>
        <fullName evidence="5">Polysaccharide export protein</fullName>
    </submittedName>
</protein>
<gene>
    <name evidence="5" type="ORF">LPB19_12315</name>
</gene>
<dbReference type="EMBL" id="CP071247">
    <property type="protein sequence ID" value="QSP93975.1"/>
    <property type="molecule type" value="Genomic_DNA"/>
</dbReference>